<evidence type="ECO:0000313" key="3">
    <source>
        <dbReference type="EMBL" id="PKI76697.1"/>
    </source>
</evidence>
<comment type="caution">
    <text evidence="3">The sequence shown here is derived from an EMBL/GenBank/DDBJ whole genome shotgun (WGS) entry which is preliminary data.</text>
</comment>
<evidence type="ECO:0000256" key="2">
    <source>
        <dbReference type="SAM" id="SignalP"/>
    </source>
</evidence>
<feature type="signal peptide" evidence="2">
    <location>
        <begin position="1"/>
        <end position="17"/>
    </location>
</feature>
<reference evidence="3 4" key="1">
    <citation type="submission" date="2017-11" db="EMBL/GenBank/DDBJ databases">
        <title>De-novo sequencing of pomegranate (Punica granatum L.) genome.</title>
        <authorList>
            <person name="Akparov Z."/>
            <person name="Amiraslanov A."/>
            <person name="Hajiyeva S."/>
            <person name="Abbasov M."/>
            <person name="Kaur K."/>
            <person name="Hamwieh A."/>
            <person name="Solovyev V."/>
            <person name="Salamov A."/>
            <person name="Braich B."/>
            <person name="Kosarev P."/>
            <person name="Mahmoud A."/>
            <person name="Hajiyev E."/>
            <person name="Babayeva S."/>
            <person name="Izzatullayeva V."/>
            <person name="Mammadov A."/>
            <person name="Mammadov A."/>
            <person name="Sharifova S."/>
            <person name="Ojaghi J."/>
            <person name="Eynullazada K."/>
            <person name="Bayramov B."/>
            <person name="Abdulazimova A."/>
            <person name="Shahmuradov I."/>
        </authorList>
    </citation>
    <scope>NUCLEOTIDE SEQUENCE [LARGE SCALE GENOMIC DNA]</scope>
    <source>
        <strain evidence="4">cv. AG2017</strain>
        <tissue evidence="3">Leaf</tissue>
    </source>
</reference>
<dbReference type="PANTHER" id="PTHR31973">
    <property type="entry name" value="POLYPROTEIN, PUTATIVE-RELATED"/>
    <property type="match status" value="1"/>
</dbReference>
<keyword evidence="2" id="KW-0732">Signal</keyword>
<keyword evidence="4" id="KW-1185">Reference proteome</keyword>
<evidence type="ECO:0000313" key="4">
    <source>
        <dbReference type="Proteomes" id="UP000233551"/>
    </source>
</evidence>
<name>A0A2I0L7M1_PUNGR</name>
<dbReference type="EMBL" id="PGOL01000111">
    <property type="protein sequence ID" value="PKI76697.1"/>
    <property type="molecule type" value="Genomic_DNA"/>
</dbReference>
<organism evidence="3 4">
    <name type="scientific">Punica granatum</name>
    <name type="common">Pomegranate</name>
    <dbReference type="NCBI Taxonomy" id="22663"/>
    <lineage>
        <taxon>Eukaryota</taxon>
        <taxon>Viridiplantae</taxon>
        <taxon>Streptophyta</taxon>
        <taxon>Embryophyta</taxon>
        <taxon>Tracheophyta</taxon>
        <taxon>Spermatophyta</taxon>
        <taxon>Magnoliopsida</taxon>
        <taxon>eudicotyledons</taxon>
        <taxon>Gunneridae</taxon>
        <taxon>Pentapetalae</taxon>
        <taxon>rosids</taxon>
        <taxon>malvids</taxon>
        <taxon>Myrtales</taxon>
        <taxon>Lythraceae</taxon>
        <taxon>Punica</taxon>
    </lineage>
</organism>
<dbReference type="AlphaFoldDB" id="A0A2I0L7M1"/>
<feature type="chain" id="PRO_5014143022" evidence="2">
    <location>
        <begin position="18"/>
        <end position="208"/>
    </location>
</feature>
<evidence type="ECO:0000256" key="1">
    <source>
        <dbReference type="SAM" id="MobiDB-lite"/>
    </source>
</evidence>
<protein>
    <submittedName>
        <fullName evidence="3">Uncharacterized protein</fullName>
    </submittedName>
</protein>
<proteinExistence type="predicted"/>
<sequence length="208" mass="23773">MLTVIIVIIIRIDASEEDDDDDDPLYDVDEEDEHGNEEDYMSEDEYDEFVEMKMSRMSLGGVEDTELPPRSAKQAEEVAIDADSDYRESSDEVQTPEGSEDEGLQRGLFNNTPLSMAMPSSGRRVLIEEWKMILGSMEEHYNLLHPYIGELRRVNNTSLFELVLDRTHVPARFERSYIDFDNLKQGFLRGCRPIIGLDGCFLNTHLGG</sequence>
<feature type="compositionally biased region" description="Acidic residues" evidence="1">
    <location>
        <begin position="15"/>
        <end position="49"/>
    </location>
</feature>
<gene>
    <name evidence="3" type="ORF">CRG98_003006</name>
</gene>
<dbReference type="PANTHER" id="PTHR31973:SF197">
    <property type="entry name" value="SWIM-TYPE DOMAIN-CONTAINING PROTEIN"/>
    <property type="match status" value="1"/>
</dbReference>
<accession>A0A2I0L7M1</accession>
<feature type="region of interest" description="Disordered" evidence="1">
    <location>
        <begin position="15"/>
        <end position="113"/>
    </location>
</feature>
<dbReference type="Proteomes" id="UP000233551">
    <property type="component" value="Unassembled WGS sequence"/>
</dbReference>